<reference evidence="9" key="2">
    <citation type="submission" date="2024-07" db="EMBL/GenBank/DDBJ databases">
        <title>Streptomyces haneummycinica sp. nov., a new antibiotic-producing actinobacterium isolated from marine sediment.</title>
        <authorList>
            <person name="Uemura M."/>
            <person name="Hamada M."/>
            <person name="Hirano S."/>
            <person name="Kobayashi K."/>
            <person name="Ohshiro T."/>
            <person name="Kobayashi T."/>
            <person name="Terahara T."/>
        </authorList>
    </citation>
    <scope>NUCLEOTIDE SEQUENCE</scope>
    <source>
        <strain evidence="9">KM77-8</strain>
    </source>
</reference>
<feature type="compositionally biased region" description="Low complexity" evidence="7">
    <location>
        <begin position="424"/>
        <end position="434"/>
    </location>
</feature>
<dbReference type="CDD" id="cd03784">
    <property type="entry name" value="GT1_Gtf-like"/>
    <property type="match status" value="1"/>
</dbReference>
<feature type="active site" description="Proton acceptor" evidence="5">
    <location>
        <position position="314"/>
    </location>
</feature>
<feature type="domain" description="Erythromycin biosynthesis protein CIII-like C-terminal" evidence="8">
    <location>
        <begin position="117"/>
        <end position="228"/>
    </location>
</feature>
<dbReference type="InterPro" id="IPR011051">
    <property type="entry name" value="RmlC_Cupin_sf"/>
</dbReference>
<name>A0AAT9HHB3_9ACTN</name>
<evidence type="ECO:0000313" key="9">
    <source>
        <dbReference type="EMBL" id="BFO16811.1"/>
    </source>
</evidence>
<dbReference type="GO" id="GO:0019305">
    <property type="term" value="P:dTDP-rhamnose biosynthetic process"/>
    <property type="evidence" value="ECO:0007669"/>
    <property type="project" value="TreeGrafter"/>
</dbReference>
<feature type="compositionally biased region" description="Polar residues" evidence="7">
    <location>
        <begin position="234"/>
        <end position="245"/>
    </location>
</feature>
<dbReference type="AlphaFoldDB" id="A0AAT9HHB3"/>
<proteinExistence type="inferred from homology"/>
<sequence>MGEWFAALTGLLASHGVTTPPGEFLAANEELSLVYLPREFQYEGATFDETFIFVGPCVNDRVFMGAWQPPTDGLPVVLISLGGIFNELPDFFHTIVRAFTDQPWHAVITVGNGIDPAELGDLPANIEVHRWVSHSTVLQHAKLLVTHGGTGSVTESLGLGVPMVVIPQSADSRPTARRVEELGLGRHLEQTEPGPELLIKTVEDIAADSRIRDNVAAMRSTYAPPSAPPEPPTRSRNTCGASSSSRGRRTPPMRARELAVAGAYTLTPDIHTDERGLFVAPFQEPTFLEAVGERFSVAQINYSRSARGVIRGLHFTKTPPGQRKYVYCAAGRALDVIVDVRVGSPTFGKWDAVELDAQSFGAVYFPLGVAHSFAALEDDTALAYMVSSSYVPDQELAIDPLDPELGLPWPENKPILSPETGRQRASPRSPRRACCPVTKTASCKRGIAGALHRHCAATARRGPRRDRLPGPPDLCDADRAGPRRRGRRPRLGAPGRGPPVPRP</sequence>
<dbReference type="InterPro" id="IPR014710">
    <property type="entry name" value="RmlC-like_jellyroll"/>
</dbReference>
<dbReference type="FunFam" id="3.40.50.2000:FF:000072">
    <property type="entry name" value="Glycosyl transferase"/>
    <property type="match status" value="1"/>
</dbReference>
<dbReference type="SUPFAM" id="SSF53756">
    <property type="entry name" value="UDP-Glycosyltransferase/glycogen phosphorylase"/>
    <property type="match status" value="1"/>
</dbReference>
<dbReference type="GO" id="GO:0000271">
    <property type="term" value="P:polysaccharide biosynthetic process"/>
    <property type="evidence" value="ECO:0007669"/>
    <property type="project" value="TreeGrafter"/>
</dbReference>
<dbReference type="InterPro" id="IPR006326">
    <property type="entry name" value="UDPGT_MGT-like"/>
</dbReference>
<dbReference type="PANTHER" id="PTHR21047">
    <property type="entry name" value="DTDP-6-DEOXY-D-GLUCOSE-3,5 EPIMERASE"/>
    <property type="match status" value="1"/>
</dbReference>
<dbReference type="InterPro" id="IPR010610">
    <property type="entry name" value="EryCIII-like_C"/>
</dbReference>
<keyword evidence="4" id="KW-0413">Isomerase</keyword>
<dbReference type="Gene3D" id="2.60.120.10">
    <property type="entry name" value="Jelly Rolls"/>
    <property type="match status" value="1"/>
</dbReference>
<protein>
    <recommendedName>
        <fullName evidence="8">Erythromycin biosynthesis protein CIII-like C-terminal domain-containing protein</fullName>
    </recommendedName>
</protein>
<feature type="region of interest" description="Disordered" evidence="7">
    <location>
        <begin position="409"/>
        <end position="434"/>
    </location>
</feature>
<dbReference type="GO" id="GO:0017000">
    <property type="term" value="P:antibiotic biosynthetic process"/>
    <property type="evidence" value="ECO:0007669"/>
    <property type="project" value="UniProtKB-ARBA"/>
</dbReference>
<evidence type="ECO:0000256" key="2">
    <source>
        <dbReference type="ARBA" id="ARBA00010154"/>
    </source>
</evidence>
<evidence type="ECO:0000256" key="5">
    <source>
        <dbReference type="PIRSR" id="PIRSR600888-1"/>
    </source>
</evidence>
<evidence type="ECO:0000256" key="6">
    <source>
        <dbReference type="PIRSR" id="PIRSR600888-3"/>
    </source>
</evidence>
<feature type="site" description="Participates in a stacking interaction with the thymidine ring of dTDP-4-oxo-6-deoxyglucose" evidence="6">
    <location>
        <position position="390"/>
    </location>
</feature>
<evidence type="ECO:0000259" key="8">
    <source>
        <dbReference type="Pfam" id="PF06722"/>
    </source>
</evidence>
<dbReference type="GO" id="GO:0016758">
    <property type="term" value="F:hexosyltransferase activity"/>
    <property type="evidence" value="ECO:0007669"/>
    <property type="project" value="InterPro"/>
</dbReference>
<dbReference type="CDD" id="cd00438">
    <property type="entry name" value="cupin_RmlC"/>
    <property type="match status" value="1"/>
</dbReference>
<keyword evidence="3" id="KW-0808">Transferase</keyword>
<dbReference type="Gene3D" id="3.40.50.2000">
    <property type="entry name" value="Glycogen Phosphorylase B"/>
    <property type="match status" value="2"/>
</dbReference>
<evidence type="ECO:0000256" key="7">
    <source>
        <dbReference type="SAM" id="MobiDB-lite"/>
    </source>
</evidence>
<dbReference type="GO" id="GO:0008194">
    <property type="term" value="F:UDP-glycosyltransferase activity"/>
    <property type="evidence" value="ECO:0007669"/>
    <property type="project" value="InterPro"/>
</dbReference>
<dbReference type="NCBIfam" id="TIGR01426">
    <property type="entry name" value="MGT"/>
    <property type="match status" value="1"/>
</dbReference>
<dbReference type="GO" id="GO:0005829">
    <property type="term" value="C:cytosol"/>
    <property type="evidence" value="ECO:0007669"/>
    <property type="project" value="TreeGrafter"/>
</dbReference>
<dbReference type="Pfam" id="PF06722">
    <property type="entry name" value="EryCIII-like_C"/>
    <property type="match status" value="1"/>
</dbReference>
<dbReference type="GO" id="GO:0008830">
    <property type="term" value="F:dTDP-4-dehydrorhamnose 3,5-epimerase activity"/>
    <property type="evidence" value="ECO:0007669"/>
    <property type="project" value="InterPro"/>
</dbReference>
<dbReference type="EMBL" id="AP035768">
    <property type="protein sequence ID" value="BFO16811.1"/>
    <property type="molecule type" value="Genomic_DNA"/>
</dbReference>
<comment type="similarity">
    <text evidence="2">Belongs to the dTDP-4-dehydrorhamnose 3,5-epimerase family.</text>
</comment>
<organism evidence="9">
    <name type="scientific">Streptomyces haneummycinicus</name>
    <dbReference type="NCBI Taxonomy" id="3074435"/>
    <lineage>
        <taxon>Bacteria</taxon>
        <taxon>Bacillati</taxon>
        <taxon>Actinomycetota</taxon>
        <taxon>Actinomycetes</taxon>
        <taxon>Kitasatosporales</taxon>
        <taxon>Streptomycetaceae</taxon>
        <taxon>Streptomyces</taxon>
    </lineage>
</organism>
<dbReference type="InterPro" id="IPR002213">
    <property type="entry name" value="UDP_glucos_trans"/>
</dbReference>
<feature type="active site" description="Proton donor" evidence="5">
    <location>
        <position position="384"/>
    </location>
</feature>
<dbReference type="PANTHER" id="PTHR21047:SF2">
    <property type="entry name" value="THYMIDINE DIPHOSPHO-4-KETO-RHAMNOSE 3,5-EPIMERASE"/>
    <property type="match status" value="1"/>
</dbReference>
<evidence type="ECO:0000256" key="4">
    <source>
        <dbReference type="ARBA" id="ARBA00023235"/>
    </source>
</evidence>
<dbReference type="InterPro" id="IPR000888">
    <property type="entry name" value="RmlC-like"/>
</dbReference>
<evidence type="ECO:0000256" key="1">
    <source>
        <dbReference type="ARBA" id="ARBA00009995"/>
    </source>
</evidence>
<dbReference type="SUPFAM" id="SSF51182">
    <property type="entry name" value="RmlC-like cupins"/>
    <property type="match status" value="1"/>
</dbReference>
<reference evidence="9" key="1">
    <citation type="submission" date="2024-06" db="EMBL/GenBank/DDBJ databases">
        <authorList>
            <consortium name="consrtm"/>
            <person name="Uemura M."/>
            <person name="Terahara T."/>
        </authorList>
    </citation>
    <scope>NUCLEOTIDE SEQUENCE</scope>
    <source>
        <strain evidence="9">KM77-8</strain>
    </source>
</reference>
<comment type="similarity">
    <text evidence="1">Belongs to the UDP-glycosyltransferase family.</text>
</comment>
<dbReference type="Pfam" id="PF00908">
    <property type="entry name" value="dTDP_sugar_isom"/>
    <property type="match status" value="1"/>
</dbReference>
<accession>A0AAT9HHB3</accession>
<feature type="region of interest" description="Disordered" evidence="7">
    <location>
        <begin position="220"/>
        <end position="253"/>
    </location>
</feature>
<evidence type="ECO:0000256" key="3">
    <source>
        <dbReference type="ARBA" id="ARBA00022679"/>
    </source>
</evidence>
<gene>
    <name evidence="9" type="ORF">SHKM778_31990</name>
</gene>
<feature type="region of interest" description="Disordered" evidence="7">
    <location>
        <begin position="457"/>
        <end position="503"/>
    </location>
</feature>